<protein>
    <submittedName>
        <fullName evidence="1">Uncharacterized protein</fullName>
    </submittedName>
</protein>
<accession>A0A382JEI6</accession>
<evidence type="ECO:0000313" key="1">
    <source>
        <dbReference type="EMBL" id="SVC10148.1"/>
    </source>
</evidence>
<gene>
    <name evidence="1" type="ORF">METZ01_LOCUS263002</name>
</gene>
<proteinExistence type="predicted"/>
<feature type="non-terminal residue" evidence="1">
    <location>
        <position position="154"/>
    </location>
</feature>
<name>A0A382JEI6_9ZZZZ</name>
<dbReference type="AlphaFoldDB" id="A0A382JEI6"/>
<dbReference type="EMBL" id="UINC01073620">
    <property type="protein sequence ID" value="SVC10148.1"/>
    <property type="molecule type" value="Genomic_DNA"/>
</dbReference>
<reference evidence="1" key="1">
    <citation type="submission" date="2018-05" db="EMBL/GenBank/DDBJ databases">
        <authorList>
            <person name="Lanie J.A."/>
            <person name="Ng W.-L."/>
            <person name="Kazmierczak K.M."/>
            <person name="Andrzejewski T.M."/>
            <person name="Davidsen T.M."/>
            <person name="Wayne K.J."/>
            <person name="Tettelin H."/>
            <person name="Glass J.I."/>
            <person name="Rusch D."/>
            <person name="Podicherti R."/>
            <person name="Tsui H.-C.T."/>
            <person name="Winkler M.E."/>
        </authorList>
    </citation>
    <scope>NUCLEOTIDE SEQUENCE</scope>
</reference>
<sequence length="154" mass="17015">MEPVLEISMVRENLALAIAVWTAVKKGLITTAHLPTGRAAVTSDSGRVVEIFNPLELHGEEDLFRGATNQVRAAFAFSVLQAHRTLESVYDGPPLQDPDQDRKAARCAIYLLNNSMRRRMLTPIWSCPLGFRRSFKVGSISFSLDASELDGKTV</sequence>
<organism evidence="1">
    <name type="scientific">marine metagenome</name>
    <dbReference type="NCBI Taxonomy" id="408172"/>
    <lineage>
        <taxon>unclassified sequences</taxon>
        <taxon>metagenomes</taxon>
        <taxon>ecological metagenomes</taxon>
    </lineage>
</organism>